<dbReference type="PROSITE" id="PS51194">
    <property type="entry name" value="HELICASE_CTER"/>
    <property type="match status" value="1"/>
</dbReference>
<keyword evidence="9" id="KW-1185">Reference proteome</keyword>
<dbReference type="GO" id="GO:0004386">
    <property type="term" value="F:helicase activity"/>
    <property type="evidence" value="ECO:0007669"/>
    <property type="project" value="UniProtKB-KW"/>
</dbReference>
<dbReference type="FunFam" id="3.40.50.300:FF:001039">
    <property type="entry name" value="ATP-dependent RNA helicase DDX60"/>
    <property type="match status" value="1"/>
</dbReference>
<dbReference type="EMBL" id="SFCI01000061">
    <property type="protein sequence ID" value="TFY82995.1"/>
    <property type="molecule type" value="Genomic_DNA"/>
</dbReference>
<organism evidence="8 9">
    <name type="scientific">Hericium alpestre</name>
    <dbReference type="NCBI Taxonomy" id="135208"/>
    <lineage>
        <taxon>Eukaryota</taxon>
        <taxon>Fungi</taxon>
        <taxon>Dikarya</taxon>
        <taxon>Basidiomycota</taxon>
        <taxon>Agaricomycotina</taxon>
        <taxon>Agaricomycetes</taxon>
        <taxon>Russulales</taxon>
        <taxon>Hericiaceae</taxon>
        <taxon>Hericium</taxon>
    </lineage>
</organism>
<evidence type="ECO:0000259" key="6">
    <source>
        <dbReference type="PROSITE" id="PS51192"/>
    </source>
</evidence>
<dbReference type="OrthoDB" id="2320933at2759"/>
<dbReference type="STRING" id="135208.A0A4Z0A8B1"/>
<evidence type="ECO:0000256" key="2">
    <source>
        <dbReference type="ARBA" id="ARBA00022801"/>
    </source>
</evidence>
<gene>
    <name evidence="8" type="ORF">EWM64_g1015</name>
</gene>
<dbReference type="InterPro" id="IPR055124">
    <property type="entry name" value="PIN-like_DDX60"/>
</dbReference>
<evidence type="ECO:0008006" key="10">
    <source>
        <dbReference type="Google" id="ProtNLM"/>
    </source>
</evidence>
<name>A0A4Z0A8B1_9AGAM</name>
<protein>
    <recommendedName>
        <fullName evidence="10">P-loop containing nucleoside triphosphate hydrolase protein</fullName>
    </recommendedName>
</protein>
<dbReference type="InterPro" id="IPR027417">
    <property type="entry name" value="P-loop_NTPase"/>
</dbReference>
<dbReference type="Pfam" id="PF23002">
    <property type="entry name" value="PIN-like_DDX60"/>
    <property type="match status" value="1"/>
</dbReference>
<feature type="domain" description="Helicase ATP-binding" evidence="6">
    <location>
        <begin position="791"/>
        <end position="959"/>
    </location>
</feature>
<dbReference type="PROSITE" id="PS51192">
    <property type="entry name" value="HELICASE_ATP_BIND_1"/>
    <property type="match status" value="1"/>
</dbReference>
<accession>A0A4Z0A8B1</accession>
<dbReference type="InterPro" id="IPR059032">
    <property type="entry name" value="WHD_DDX60"/>
</dbReference>
<evidence type="ECO:0000256" key="5">
    <source>
        <dbReference type="SAM" id="MobiDB-lite"/>
    </source>
</evidence>
<dbReference type="SMART" id="SM00487">
    <property type="entry name" value="DEXDc"/>
    <property type="match status" value="1"/>
</dbReference>
<dbReference type="InterPro" id="IPR052431">
    <property type="entry name" value="SKI2_subfamily_helicases"/>
</dbReference>
<dbReference type="InterPro" id="IPR014001">
    <property type="entry name" value="Helicase_ATP-bd"/>
</dbReference>
<proteinExistence type="predicted"/>
<evidence type="ECO:0000313" key="9">
    <source>
        <dbReference type="Proteomes" id="UP000298061"/>
    </source>
</evidence>
<dbReference type="GO" id="GO:0005524">
    <property type="term" value="F:ATP binding"/>
    <property type="evidence" value="ECO:0007669"/>
    <property type="project" value="UniProtKB-KW"/>
</dbReference>
<keyword evidence="2" id="KW-0378">Hydrolase</keyword>
<keyword evidence="1" id="KW-0547">Nucleotide-binding</keyword>
<dbReference type="GO" id="GO:0005737">
    <property type="term" value="C:cytoplasm"/>
    <property type="evidence" value="ECO:0007669"/>
    <property type="project" value="TreeGrafter"/>
</dbReference>
<evidence type="ECO:0000256" key="4">
    <source>
        <dbReference type="ARBA" id="ARBA00022840"/>
    </source>
</evidence>
<reference evidence="8 9" key="1">
    <citation type="submission" date="2019-02" db="EMBL/GenBank/DDBJ databases">
        <title>Genome sequencing of the rare red list fungi Hericium alpestre (H. flagellum).</title>
        <authorList>
            <person name="Buettner E."/>
            <person name="Kellner H."/>
        </authorList>
    </citation>
    <scope>NUCLEOTIDE SEQUENCE [LARGE SCALE GENOMIC DNA]</scope>
    <source>
        <strain evidence="8 9">DSM 108284</strain>
    </source>
</reference>
<feature type="region of interest" description="Disordered" evidence="5">
    <location>
        <begin position="1730"/>
        <end position="1759"/>
    </location>
</feature>
<dbReference type="GO" id="GO:0003676">
    <property type="term" value="F:nucleic acid binding"/>
    <property type="evidence" value="ECO:0007669"/>
    <property type="project" value="InterPro"/>
</dbReference>
<dbReference type="Gene3D" id="3.40.50.300">
    <property type="entry name" value="P-loop containing nucleotide triphosphate hydrolases"/>
    <property type="match status" value="2"/>
</dbReference>
<dbReference type="GO" id="GO:0016787">
    <property type="term" value="F:hydrolase activity"/>
    <property type="evidence" value="ECO:0007669"/>
    <property type="project" value="UniProtKB-KW"/>
</dbReference>
<evidence type="ECO:0000256" key="3">
    <source>
        <dbReference type="ARBA" id="ARBA00022806"/>
    </source>
</evidence>
<dbReference type="PANTHER" id="PTHR44533:SF4">
    <property type="entry name" value="DEAD_H RNA HELICASE, PUTATIVE-RELATED"/>
    <property type="match status" value="1"/>
</dbReference>
<dbReference type="Proteomes" id="UP000298061">
    <property type="component" value="Unassembled WGS sequence"/>
</dbReference>
<evidence type="ECO:0000256" key="1">
    <source>
        <dbReference type="ARBA" id="ARBA00022741"/>
    </source>
</evidence>
<dbReference type="InterPro" id="IPR001650">
    <property type="entry name" value="Helicase_C-like"/>
</dbReference>
<feature type="region of interest" description="Disordered" evidence="5">
    <location>
        <begin position="545"/>
        <end position="587"/>
    </location>
</feature>
<evidence type="ECO:0000313" key="8">
    <source>
        <dbReference type="EMBL" id="TFY82995.1"/>
    </source>
</evidence>
<dbReference type="Pfam" id="PF00270">
    <property type="entry name" value="DEAD"/>
    <property type="match status" value="1"/>
</dbReference>
<evidence type="ECO:0000259" key="7">
    <source>
        <dbReference type="PROSITE" id="PS51194"/>
    </source>
</evidence>
<feature type="domain" description="Helicase C-terminal" evidence="7">
    <location>
        <begin position="1209"/>
        <end position="1387"/>
    </location>
</feature>
<dbReference type="SUPFAM" id="SSF52540">
    <property type="entry name" value="P-loop containing nucleoside triphosphate hydrolases"/>
    <property type="match status" value="2"/>
</dbReference>
<dbReference type="Pfam" id="PF00271">
    <property type="entry name" value="Helicase_C"/>
    <property type="match status" value="1"/>
</dbReference>
<keyword evidence="4" id="KW-0067">ATP-binding</keyword>
<sequence>MDLDDIDIRDDAAAAAQGSSLPETGKALTPQEALKLFDSGWYATTAKRARWMDLIGDYAGSERFIVDGESLIQHVLNDPLLALARSEEPSFQILHALHTIELFLDNLLQRAAVFDVVFWKDLRHLTIKTGCDNAFVSASRALARSLLFNHLTRHAVQFGIAVHVFDNLDDLEWRRYQRRVRPMFVMMNDGGAFGGGNTTAFAQAVMLQRSFIFDLLSRGVAVAQLTALEFRDSKIFSFVYEQRFDPNARNKLPKSVWTANAAGLTTLEGIVPWHNHTIAAIDPDDILVSLASDLLSFRSNGDSSYIELVYFFLLHLILLQALSVADRARPLEHLHSALTSIILNSFFPIAFLATEALTCKNNIVLHVDGHIFVSMVRFFIQNPTLSPSKSAGAKIQSRLESIWSQVGSPTLNLSHFYARFPNPKQNARPGSASPAPLPLFPFHNDVFDSELASIHVAVAEDQDDLPPAQVEFSQGTAFVDNKHWHAHDRTILPKHLGGEDDKRLTAWQLKKKLKGEQVFMSGLQRLAATLTGASGARLEPMVIAPVGRQSGSSKLKARKDTKPVQQQQKPLQEQRGKRSKAVPLSKADKIRQDNMKVKLDKEDAEHLSWWQGHLAQLEKMTRGEKARHLENLCRNKRSQRDWLAIEIRLYALDLEIREWAADPAREDPAVRDRHTVSLMRTVKNLYESAGLSLAALSILDAILACLGFSDYVESMHFNLSEANGVDRPLSFEFSKLIKSKSKKPVHKFMHVTEHPITWQLRLFGEYMDRSMDSQPDPRVNFKPDAWQREVLDCLDGQKSVLVVAPTSAGKTFISFYAMEQVLRASDDGIIVYVAPTKALVNQVAAEVYARFRKEVNGSTCWAIHTRDYRVHNPQKCQILVTVPEMLAIMLLSPELARNWTGRIKRIILDEIHTIGQQEEGAVWEQIILLSPCPIIGLSATIGEPETFSTWLHGVQRAKGIPYQFIQHPHRYSHLRKFMYLPEISTIDAPDEFKGLNKSQLSGRMRFIHPVSTLAFGAVEIPPDFSMESADLLQLYEALQICSTNLGGDLIRLDPITFFSSKAMLMQKDILRYEAEMKAVLSKLLSSDMIELSPPIRQVIQKVQDPIIAKQDENILNMTPSHGQFLSGLLPLLADLNSSGDLPALLFNFDRHNCEVMVHAICDALHSGENAWREKSPEWARKIEKWNTWKSQEKQRTRLAEQAAKRQGDDDDRLATQTEQRSWESYFDPNDPSPQFSFANFAVYSKEDLADEISNLSWTSTPIWLFNALWRGVGVHHSGLNKKYRALVERLFRVGFLRVVIATGTLALGINAPTKTSIFCGDSPFLTALTYRQCAGRAGRRGYDLLGKVVFYGLPIDRVQRLILSRLPRLTGTFPLSSTLCLRLFNLLHASDHAEYAKKAITSVLQLPRISFGSEVGHEQLLHHLRFSIEYLRRAHLIDVDGGPINLSGVASHLYYTEPSNLALVVLLQNGVLHEICEQPSLIQAKSDFILLMCHLFGRRHLPDVYAHASNVRNIIRKSPSIVILPEMLPTARNVLQRHHHEILRIFTSYALTFASQYSDRYGPDDQLPLSKTLPIEPDSPSPLKNHLSSTTIRPIARSLFVANSGHDDNFGSVGELARSARRGIYLNAHAIPAVERLTGVGAPLALNAYIYDFYMHGQVQALSSANGIRRGDIWYCLKDFHMILMSLRGDLEQLLIRTSEARRMQTSETNDGSLEAGEFGTEADSGYVSFNATKEGDEIDEEDKSAGHIDSAPGWRRRS</sequence>
<dbReference type="InterPro" id="IPR011545">
    <property type="entry name" value="DEAD/DEAH_box_helicase_dom"/>
</dbReference>
<dbReference type="Pfam" id="PF26076">
    <property type="entry name" value="WHD_DDX60"/>
    <property type="match status" value="1"/>
</dbReference>
<dbReference type="SMART" id="SM00490">
    <property type="entry name" value="HELICc"/>
    <property type="match status" value="1"/>
</dbReference>
<keyword evidence="3" id="KW-0347">Helicase</keyword>
<dbReference type="PANTHER" id="PTHR44533">
    <property type="entry name" value="DEAD/H RNA HELICASE, PUTATIVE-RELATED"/>
    <property type="match status" value="1"/>
</dbReference>
<comment type="caution">
    <text evidence="8">The sequence shown here is derived from an EMBL/GenBank/DDBJ whole genome shotgun (WGS) entry which is preliminary data.</text>
</comment>